<sequence>MDDVMGIEAARSRLGEIADRAHTTGQTTHLTRHGRTVAVIGPAESAKPVGAVKVQLVWDNKTFSCLLPGVPRVGETFVEEGAGPDGDEELEWRVTDVRWRVAGAGLTPDPKVTVEVHLAYP</sequence>
<dbReference type="RefSeq" id="WP_252556988.1">
    <property type="nucleotide sequence ID" value="NZ_CP099469.1"/>
</dbReference>
<keyword evidence="3" id="KW-1185">Reference proteome</keyword>
<geneLocation type="plasmid" evidence="2 3">
    <name>unnamed1</name>
</geneLocation>
<evidence type="ECO:0000313" key="3">
    <source>
        <dbReference type="Proteomes" id="UP001056374"/>
    </source>
</evidence>
<gene>
    <name evidence="2" type="ORF">NFX46_40105</name>
</gene>
<dbReference type="EMBL" id="CP099469">
    <property type="protein sequence ID" value="USQ89890.1"/>
    <property type="molecule type" value="Genomic_DNA"/>
</dbReference>
<keyword evidence="2" id="KW-0614">Plasmid</keyword>
<comment type="similarity">
    <text evidence="1">Belongs to the phD/YefM antitoxin family.</text>
</comment>
<accession>A0ABY4ZLU7</accession>
<reference evidence="2" key="1">
    <citation type="submission" date="2022-06" db="EMBL/GenBank/DDBJ databases">
        <title>Complete genome sequence of soil microorganisms Streptomyces sp. Qhu-M197 isolated from Alpine meadows habitats on the Tibetan Plateau.</title>
        <authorList>
            <person name="Zhang B."/>
            <person name="Xiang X."/>
            <person name="Fan J."/>
        </authorList>
    </citation>
    <scope>NUCLEOTIDE SEQUENCE</scope>
    <source>
        <strain evidence="2">Qhu-M197</strain>
        <plasmid evidence="2">unnamed1</plasmid>
    </source>
</reference>
<name>A0ABY4ZLU7_9ACTN</name>
<organism evidence="2 3">
    <name type="scientific">Streptomyces phaeoluteigriseus</name>
    <dbReference type="NCBI Taxonomy" id="114686"/>
    <lineage>
        <taxon>Bacteria</taxon>
        <taxon>Bacillati</taxon>
        <taxon>Actinomycetota</taxon>
        <taxon>Actinomycetes</taxon>
        <taxon>Kitasatosporales</taxon>
        <taxon>Streptomycetaceae</taxon>
        <taxon>Streptomyces</taxon>
        <taxon>Streptomyces aurantiacus group</taxon>
    </lineage>
</organism>
<evidence type="ECO:0000256" key="1">
    <source>
        <dbReference type="ARBA" id="ARBA00009981"/>
    </source>
</evidence>
<dbReference type="SUPFAM" id="SSF143120">
    <property type="entry name" value="YefM-like"/>
    <property type="match status" value="1"/>
</dbReference>
<evidence type="ECO:0000313" key="2">
    <source>
        <dbReference type="EMBL" id="USQ89890.1"/>
    </source>
</evidence>
<proteinExistence type="inferred from homology"/>
<dbReference type="InterPro" id="IPR036165">
    <property type="entry name" value="YefM-like_sf"/>
</dbReference>
<dbReference type="Proteomes" id="UP001056374">
    <property type="component" value="Plasmid unnamed1"/>
</dbReference>
<protein>
    <submittedName>
        <fullName evidence="2">Type II toxin-antitoxin system Phd/YefM family antitoxin</fullName>
    </submittedName>
</protein>
<dbReference type="Gene3D" id="3.40.1620.10">
    <property type="entry name" value="YefM-like domain"/>
    <property type="match status" value="1"/>
</dbReference>